<dbReference type="Proteomes" id="UP000231259">
    <property type="component" value="Unassembled WGS sequence"/>
</dbReference>
<keyword evidence="2" id="KW-1185">Reference proteome</keyword>
<dbReference type="OrthoDB" id="9816265at2"/>
<dbReference type="RefSeq" id="WP_099911395.1">
    <property type="nucleotide sequence ID" value="NZ_AWWI01000096.1"/>
</dbReference>
<dbReference type="Gene3D" id="1.10.287.950">
    <property type="entry name" value="Methyl-accepting chemotaxis protein"/>
    <property type="match status" value="1"/>
</dbReference>
<evidence type="ECO:0000313" key="1">
    <source>
        <dbReference type="EMBL" id="PIL19579.1"/>
    </source>
</evidence>
<proteinExistence type="predicted"/>
<dbReference type="AlphaFoldDB" id="A0A2G8RDE7"/>
<organism evidence="1 2">
    <name type="scientific">Puniceibacterium antarcticum</name>
    <dbReference type="NCBI Taxonomy" id="1206336"/>
    <lineage>
        <taxon>Bacteria</taxon>
        <taxon>Pseudomonadati</taxon>
        <taxon>Pseudomonadota</taxon>
        <taxon>Alphaproteobacteria</taxon>
        <taxon>Rhodobacterales</taxon>
        <taxon>Paracoccaceae</taxon>
        <taxon>Puniceibacterium</taxon>
    </lineage>
</organism>
<evidence type="ECO:0000313" key="2">
    <source>
        <dbReference type="Proteomes" id="UP000231259"/>
    </source>
</evidence>
<evidence type="ECO:0008006" key="3">
    <source>
        <dbReference type="Google" id="ProtNLM"/>
    </source>
</evidence>
<sequence>MTRTGHQPTQLEFSEVGEGAHLHLAKALEQARGQIEAAFIRIGDKLANSVGVLNDLAATFEELPKDFESREMNAANAQLQALVTQSAQIAASIRQERPLMSALRDATTATHGTIAKLERSIMTIRIVALNARITAASTSIAGEQMALYSEEMPMLSSEASETVSAFAKLFSVMASSVEQAYEERRRVDVLQETRLSDLSTELGSYLCQIDRKRQDAAQNSSATMESSRNIASRISSVVLTLQVGDNIRQRIEHVEEGLRYASDIAAGKGCAAMDISGPLYFEQAELVSVTLVRMQEQQLRDVQASLEIEIGTARQAIATLARDVSQAMERAKELYSGTADGGSMVAFLSSRMRSAASLLDECAKDQARTEQLSNVIKKTVADLLAYVDQVKDIEVRMKLLSHNAKIKSNSMGARGKALNAISDQVRELTENVVVVAEAVIEKLQLAAQCSESLVASGDAFEHGYMRDLGKDALSAVGLLEAVDARLGRAASKMKSEGPKVSALLDAAALELSSQYQLAQTIGDVAARLNAALDNQCSLQGGPYHNACSDARWNDVCDAAFASLRQHYNMQSERQIHDIVLGLPTPSSESEDASLEFFDPQGEGDSDNFVDDVFF</sequence>
<comment type="caution">
    <text evidence="1">The sequence shown here is derived from an EMBL/GenBank/DDBJ whole genome shotgun (WGS) entry which is preliminary data.</text>
</comment>
<accession>A0A2G8RDE7</accession>
<protein>
    <recommendedName>
        <fullName evidence="3">Methyl-accepting transducer domain-containing protein</fullName>
    </recommendedName>
</protein>
<dbReference type="SUPFAM" id="SSF58104">
    <property type="entry name" value="Methyl-accepting chemotaxis protein (MCP) signaling domain"/>
    <property type="match status" value="1"/>
</dbReference>
<reference evidence="1 2" key="1">
    <citation type="submission" date="2013-09" db="EMBL/GenBank/DDBJ databases">
        <title>Genome sequencing of Phaeobacter antarcticus sp. nov. SM1211.</title>
        <authorList>
            <person name="Zhang X.-Y."/>
            <person name="Liu C."/>
            <person name="Chen X.-L."/>
            <person name="Xie B.-B."/>
            <person name="Qin Q.-L."/>
            <person name="Rong J.-C."/>
            <person name="Zhang Y.-Z."/>
        </authorList>
    </citation>
    <scope>NUCLEOTIDE SEQUENCE [LARGE SCALE GENOMIC DNA]</scope>
    <source>
        <strain evidence="1 2">SM1211</strain>
    </source>
</reference>
<gene>
    <name evidence="1" type="ORF">P775_13730</name>
</gene>
<name>A0A2G8RDE7_9RHOB</name>
<dbReference type="EMBL" id="AWWI01000096">
    <property type="protein sequence ID" value="PIL19579.1"/>
    <property type="molecule type" value="Genomic_DNA"/>
</dbReference>